<reference evidence="3" key="1">
    <citation type="submission" date="2008-09" db="EMBL/GenBank/DDBJ databases">
        <title>High diversity of cyanobacterial nonribosomal peptide synthetase genes in isolates from geothermal sites and hot springs of Costa Rica.</title>
        <authorList>
            <person name="Hess W.R."/>
            <person name="Scholz I.D."/>
        </authorList>
    </citation>
    <scope>NUCLEOTIDE SEQUENCE</scope>
    <source>
        <strain evidence="3">MV11</strain>
    </source>
</reference>
<evidence type="ECO:0000313" key="3">
    <source>
        <dbReference type="EMBL" id="ACN96041.1"/>
    </source>
</evidence>
<proteinExistence type="predicted"/>
<name>E1U3N4_9CYAN</name>
<sequence length="377" mass="42512">METVTMSKTRIIGIIGAYGQTGKVVVDELFKTTDCILLVGGRNLEKAQELTAKYGDRVIPQYVDVFNPKILSEFCQNAGIVINCSGPAYSVLAQVALSALEHKCHYIDPATASEPYWTRLEPYKDEIKSQSLTFLISSGWVPGLSDLFPIYVDTYAEKYFDSIDSFEVYIADPSEWSRVGIQDIIHYTKKYGHEGLGIFKYGQWTPANVFNFSRVVTLPQPLKKQRAFVNFFPELKHFVKQKKYPEFGVYTAISPWAIMTLAYISIFMKTESDHAYHMMRAALKKDKQRNNPFGWEVVIVKGKKGDKKQQLIAKLTQDKHYWITGIVPAIATQMILSGQISAKGSFCLSEAVEPISFMKELAKAGVQYDITLDGVPC</sequence>
<feature type="transmembrane region" description="Helical" evidence="1">
    <location>
        <begin position="247"/>
        <end position="268"/>
    </location>
</feature>
<dbReference type="InterPro" id="IPR005097">
    <property type="entry name" value="Sacchrp_dh_NADP-bd"/>
</dbReference>
<dbReference type="InterPro" id="IPR036291">
    <property type="entry name" value="NAD(P)-bd_dom_sf"/>
</dbReference>
<keyword evidence="1" id="KW-0812">Transmembrane</keyword>
<dbReference type="Pfam" id="PF03435">
    <property type="entry name" value="Sacchrp_dh_NADP"/>
    <property type="match status" value="1"/>
</dbReference>
<dbReference type="EMBL" id="FJ211387">
    <property type="protein sequence ID" value="ACN96041.1"/>
    <property type="molecule type" value="Genomic_DNA"/>
</dbReference>
<accession>E1U3N4</accession>
<dbReference type="AlphaFoldDB" id="E1U3N4"/>
<protein>
    <recommendedName>
        <fullName evidence="2">Saccharopine dehydrogenase NADP binding domain-containing protein</fullName>
    </recommendedName>
</protein>
<dbReference type="PANTHER" id="PTHR43796">
    <property type="entry name" value="CARBOXYNORSPERMIDINE SYNTHASE"/>
    <property type="match status" value="1"/>
</dbReference>
<dbReference type="PANTHER" id="PTHR43796:SF2">
    <property type="entry name" value="CARBOXYNORSPERMIDINE SYNTHASE"/>
    <property type="match status" value="1"/>
</dbReference>
<organism evidence="3">
    <name type="scientific">Fischerella sp. MV11</name>
    <dbReference type="NCBI Taxonomy" id="397321"/>
    <lineage>
        <taxon>Bacteria</taxon>
        <taxon>Bacillati</taxon>
        <taxon>Cyanobacteriota</taxon>
        <taxon>Cyanophyceae</taxon>
        <taxon>Nostocales</taxon>
        <taxon>Hapalosiphonaceae</taxon>
        <taxon>Fischerella</taxon>
    </lineage>
</organism>
<evidence type="ECO:0000259" key="2">
    <source>
        <dbReference type="Pfam" id="PF03435"/>
    </source>
</evidence>
<feature type="domain" description="Saccharopine dehydrogenase NADP binding" evidence="2">
    <location>
        <begin position="12"/>
        <end position="124"/>
    </location>
</feature>
<keyword evidence="1" id="KW-0472">Membrane</keyword>
<dbReference type="SUPFAM" id="SSF51735">
    <property type="entry name" value="NAD(P)-binding Rossmann-fold domains"/>
    <property type="match status" value="1"/>
</dbReference>
<evidence type="ECO:0000256" key="1">
    <source>
        <dbReference type="SAM" id="Phobius"/>
    </source>
</evidence>
<dbReference type="Gene3D" id="3.40.50.720">
    <property type="entry name" value="NAD(P)-binding Rossmann-like Domain"/>
    <property type="match status" value="2"/>
</dbReference>
<keyword evidence="1" id="KW-1133">Transmembrane helix</keyword>